<organism evidence="2 3">
    <name type="scientific">Leisingera daeponensis</name>
    <dbReference type="NCBI Taxonomy" id="405746"/>
    <lineage>
        <taxon>Bacteria</taxon>
        <taxon>Pseudomonadati</taxon>
        <taxon>Pseudomonadota</taxon>
        <taxon>Alphaproteobacteria</taxon>
        <taxon>Rhodobacterales</taxon>
        <taxon>Roseobacteraceae</taxon>
        <taxon>Leisingera</taxon>
    </lineage>
</organism>
<keyword evidence="1" id="KW-0732">Signal</keyword>
<evidence type="ECO:0000313" key="3">
    <source>
        <dbReference type="Proteomes" id="UP000766629"/>
    </source>
</evidence>
<comment type="caution">
    <text evidence="2">The sequence shown here is derived from an EMBL/GenBank/DDBJ whole genome shotgun (WGS) entry which is preliminary data.</text>
</comment>
<keyword evidence="3" id="KW-1185">Reference proteome</keyword>
<dbReference type="EMBL" id="JAHVJA010000001">
    <property type="protein sequence ID" value="MBY6137944.1"/>
    <property type="molecule type" value="Genomic_DNA"/>
</dbReference>
<gene>
    <name evidence="2" type="ORF">KUV26_00665</name>
</gene>
<reference evidence="2 3" key="1">
    <citation type="submission" date="2021-06" db="EMBL/GenBank/DDBJ databases">
        <title>50 bacteria genomes isolated from Dapeng, Shenzhen, China.</title>
        <authorList>
            <person name="Zheng W."/>
            <person name="Yu S."/>
            <person name="Huang Y."/>
        </authorList>
    </citation>
    <scope>NUCLEOTIDE SEQUENCE [LARGE SCALE GENOMIC DNA]</scope>
    <source>
        <strain evidence="2 3">DP1N14-2</strain>
    </source>
</reference>
<evidence type="ECO:0000313" key="2">
    <source>
        <dbReference type="EMBL" id="MBY6137944.1"/>
    </source>
</evidence>
<feature type="chain" id="PRO_5046427762" evidence="1">
    <location>
        <begin position="31"/>
        <end position="251"/>
    </location>
</feature>
<proteinExistence type="predicted"/>
<accession>A0ABS7N9R2</accession>
<evidence type="ECO:0000256" key="1">
    <source>
        <dbReference type="SAM" id="SignalP"/>
    </source>
</evidence>
<protein>
    <submittedName>
        <fullName evidence="2">Outer membrane beta-barrel protein</fullName>
    </submittedName>
</protein>
<dbReference type="Proteomes" id="UP000766629">
    <property type="component" value="Unassembled WGS sequence"/>
</dbReference>
<sequence>MPELFAFRRASARILLAALALLAAAALARAEGSWQWQLTPFVLAPSIDSTTELGRSGGDVEIDAGDAFDQLQAGGMLQFEGVHSSNLGFRLRYSILDADADGATEMGPASVRYDQNLGEAVLTYRFARGRNRFEVFGGLRHWEVDVTAAVPGGTLRRGADWTDPIAGFRWERRLSDDISLALEADIGLGGGSDKSWSAMGGVIYDRWERASIYVMYRGLGVDYQEGIRGTGSFFRHDAVTHSLLAGVGFRF</sequence>
<feature type="signal peptide" evidence="1">
    <location>
        <begin position="1"/>
        <end position="30"/>
    </location>
</feature>
<dbReference type="RefSeq" id="WP_222506997.1">
    <property type="nucleotide sequence ID" value="NZ_JAHVJA010000001.1"/>
</dbReference>
<name>A0ABS7N9R2_9RHOB</name>